<dbReference type="Pfam" id="PF04632">
    <property type="entry name" value="FUSC"/>
    <property type="match status" value="1"/>
</dbReference>
<feature type="transmembrane region" description="Helical" evidence="7">
    <location>
        <begin position="18"/>
        <end position="36"/>
    </location>
</feature>
<comment type="subcellular location">
    <subcellularLocation>
        <location evidence="1">Cell membrane</location>
        <topology evidence="1">Multi-pass membrane protein</topology>
    </subcellularLocation>
</comment>
<keyword evidence="9" id="KW-1185">Reference proteome</keyword>
<keyword evidence="5 7" id="KW-1133">Transmembrane helix</keyword>
<evidence type="ECO:0000256" key="2">
    <source>
        <dbReference type="ARBA" id="ARBA00022448"/>
    </source>
</evidence>
<feature type="transmembrane region" description="Helical" evidence="7">
    <location>
        <begin position="147"/>
        <end position="166"/>
    </location>
</feature>
<reference evidence="8 9" key="1">
    <citation type="submission" date="2016-10" db="EMBL/GenBank/DDBJ databases">
        <authorList>
            <person name="de Groot N.N."/>
        </authorList>
    </citation>
    <scope>NUCLEOTIDE SEQUENCE [LARGE SCALE GENOMIC DNA]</scope>
    <source>
        <strain evidence="8 9">CGMCC 1.10228</strain>
    </source>
</reference>
<organism evidence="8 9">
    <name type="scientific">Vibrio xiamenensis</name>
    <dbReference type="NCBI Taxonomy" id="861298"/>
    <lineage>
        <taxon>Bacteria</taxon>
        <taxon>Pseudomonadati</taxon>
        <taxon>Pseudomonadota</taxon>
        <taxon>Gammaproteobacteria</taxon>
        <taxon>Vibrionales</taxon>
        <taxon>Vibrionaceae</taxon>
        <taxon>Vibrio</taxon>
    </lineage>
</organism>
<accession>A0A1G8HL78</accession>
<feature type="transmembrane region" description="Helical" evidence="7">
    <location>
        <begin position="68"/>
        <end position="85"/>
    </location>
</feature>
<evidence type="ECO:0000256" key="5">
    <source>
        <dbReference type="ARBA" id="ARBA00022989"/>
    </source>
</evidence>
<keyword evidence="3" id="KW-1003">Cell membrane</keyword>
<name>A0A1G8HL78_9VIBR</name>
<feature type="transmembrane region" description="Helical" evidence="7">
    <location>
        <begin position="449"/>
        <end position="468"/>
    </location>
</feature>
<evidence type="ECO:0000256" key="4">
    <source>
        <dbReference type="ARBA" id="ARBA00022692"/>
    </source>
</evidence>
<dbReference type="PANTHER" id="PTHR30509:SF9">
    <property type="entry name" value="MULTIDRUG RESISTANCE PROTEIN MDTO"/>
    <property type="match status" value="1"/>
</dbReference>
<keyword evidence="2" id="KW-0813">Transport</keyword>
<dbReference type="GO" id="GO:0022857">
    <property type="term" value="F:transmembrane transporter activity"/>
    <property type="evidence" value="ECO:0007669"/>
    <property type="project" value="InterPro"/>
</dbReference>
<feature type="transmembrane region" description="Helical" evidence="7">
    <location>
        <begin position="503"/>
        <end position="524"/>
    </location>
</feature>
<dbReference type="GO" id="GO:0005886">
    <property type="term" value="C:plasma membrane"/>
    <property type="evidence" value="ECO:0007669"/>
    <property type="project" value="UniProtKB-SubCell"/>
</dbReference>
<dbReference type="EMBL" id="FNDD01000055">
    <property type="protein sequence ID" value="SDI07456.1"/>
    <property type="molecule type" value="Genomic_DNA"/>
</dbReference>
<feature type="transmembrane region" description="Helical" evidence="7">
    <location>
        <begin position="115"/>
        <end position="135"/>
    </location>
</feature>
<evidence type="ECO:0000256" key="1">
    <source>
        <dbReference type="ARBA" id="ARBA00004651"/>
    </source>
</evidence>
<dbReference type="PANTHER" id="PTHR30509">
    <property type="entry name" value="P-HYDROXYBENZOIC ACID EFFLUX PUMP SUBUNIT-RELATED"/>
    <property type="match status" value="1"/>
</dbReference>
<feature type="transmembrane region" description="Helical" evidence="7">
    <location>
        <begin position="475"/>
        <end position="491"/>
    </location>
</feature>
<dbReference type="InterPro" id="IPR006726">
    <property type="entry name" value="PHBA_efflux_AaeB/fusaric-R"/>
</dbReference>
<feature type="transmembrane region" description="Helical" evidence="7">
    <location>
        <begin position="423"/>
        <end position="443"/>
    </location>
</feature>
<evidence type="ECO:0000313" key="9">
    <source>
        <dbReference type="Proteomes" id="UP000198854"/>
    </source>
</evidence>
<dbReference type="RefSeq" id="WP_093279489.1">
    <property type="nucleotide sequence ID" value="NZ_FNDD01000055.1"/>
</dbReference>
<keyword evidence="4 7" id="KW-0812">Transmembrane</keyword>
<feature type="transmembrane region" description="Helical" evidence="7">
    <location>
        <begin position="91"/>
        <end position="108"/>
    </location>
</feature>
<evidence type="ECO:0000256" key="3">
    <source>
        <dbReference type="ARBA" id="ARBA00022475"/>
    </source>
</evidence>
<dbReference type="AlphaFoldDB" id="A0A1G8HL78"/>
<gene>
    <name evidence="8" type="ORF">SAMN04488136_15512</name>
</gene>
<evidence type="ECO:0000313" key="8">
    <source>
        <dbReference type="EMBL" id="SDI07456.1"/>
    </source>
</evidence>
<evidence type="ECO:0000256" key="6">
    <source>
        <dbReference type="ARBA" id="ARBA00023136"/>
    </source>
</evidence>
<dbReference type="Proteomes" id="UP000198854">
    <property type="component" value="Unassembled WGS sequence"/>
</dbReference>
<sequence length="684" mass="75534">MQALFNSLFFPNKQAIQFAIKGVLAMAMSLYIAMFLNLDRPYWALIGAVFLQIRPEGGLVVEKGMYQIIGSATGGIVGIIILSWFAPYPELALGLLALWLGLNSGLSAMVRRQNLVYAFAMAGMTASLVCLLVMVQPSTASSQTIFALAQARISEIMVGVVCAALVSKLIWPVKVKDGLQASARNVINQTLNYLSVELDPQGSHDKRHQHIDAILESVTAVSDDSSAVSFEGPEGPGQSRAANAICNSVLSLLALVQIFGRLQRQHPELIGEVLAPILTQMRESFTQMAESKDYDECYIIAQQLRRTQLEYSNLDIEKTPLQARLIKVSLELSAELVVLLKGYAKLTSKIPAKLNAPSIQPYRDPLVGITTGLRSMLLFLVGAGLWVGTGSTSVLMIMILPVVFSIMMARLPLAILTVVLQRLLVGILFAIPLAVFYAVPLLAASSRNYELLVLILAGPYFLGLLALANRPTLPYGLGICIPFTIFVMPSNDMTRALSISSTISNAMAIFVGVSVLYWIFKLITGPSLPLMMTRLMRVTRRDIIDIDQHSAPEHWFNARMGDRLLRISTYDKAMSPERNITDLALTGLNLGHVSMRLRRIVRRTANTKLDSELERWQTALGDAFMQAFYGKNEPQFTKQCHQLLRKLDEYDLPLEQKEMLEGMFERIGLTLERSAAAIAKQRAI</sequence>
<dbReference type="OrthoDB" id="9807111at2"/>
<proteinExistence type="predicted"/>
<evidence type="ECO:0000256" key="7">
    <source>
        <dbReference type="SAM" id="Phobius"/>
    </source>
</evidence>
<dbReference type="STRING" id="861298.SAMN04488136_15512"/>
<protein>
    <submittedName>
        <fullName evidence="8">Uncharacterized membrane protein YccC</fullName>
    </submittedName>
</protein>
<keyword evidence="6 7" id="KW-0472">Membrane</keyword>